<evidence type="ECO:0000259" key="5">
    <source>
        <dbReference type="Pfam" id="PF00082"/>
    </source>
</evidence>
<dbReference type="GO" id="GO:0016486">
    <property type="term" value="P:peptide hormone processing"/>
    <property type="evidence" value="ECO:0007669"/>
    <property type="project" value="TreeGrafter"/>
</dbReference>
<dbReference type="PANTHER" id="PTHR42884:SF14">
    <property type="entry name" value="NEUROENDOCRINE CONVERTASE 1"/>
    <property type="match status" value="1"/>
</dbReference>
<dbReference type="Proteomes" id="UP000053097">
    <property type="component" value="Unassembled WGS sequence"/>
</dbReference>
<dbReference type="EMBL" id="KK111478">
    <property type="protein sequence ID" value="EZA46395.1"/>
    <property type="molecule type" value="Genomic_DNA"/>
</dbReference>
<evidence type="ECO:0000256" key="1">
    <source>
        <dbReference type="ARBA" id="ARBA00022670"/>
    </source>
</evidence>
<evidence type="ECO:0000313" key="6">
    <source>
        <dbReference type="EMBL" id="EZA46395.1"/>
    </source>
</evidence>
<dbReference type="Gene3D" id="3.40.50.200">
    <property type="entry name" value="Peptidase S8/S53 domain"/>
    <property type="match status" value="1"/>
</dbReference>
<dbReference type="GO" id="GO:0005615">
    <property type="term" value="C:extracellular space"/>
    <property type="evidence" value="ECO:0007669"/>
    <property type="project" value="TreeGrafter"/>
</dbReference>
<dbReference type="GO" id="GO:0016020">
    <property type="term" value="C:membrane"/>
    <property type="evidence" value="ECO:0007669"/>
    <property type="project" value="TreeGrafter"/>
</dbReference>
<keyword evidence="3" id="KW-0720">Serine protease</keyword>
<dbReference type="PROSITE" id="PS51892">
    <property type="entry name" value="SUBTILASE"/>
    <property type="match status" value="1"/>
</dbReference>
<protein>
    <submittedName>
        <fullName evidence="6">Neuroendocrine convertase</fullName>
    </submittedName>
</protein>
<evidence type="ECO:0000313" key="7">
    <source>
        <dbReference type="Proteomes" id="UP000053097"/>
    </source>
</evidence>
<organism evidence="6 7">
    <name type="scientific">Ooceraea biroi</name>
    <name type="common">Clonal raider ant</name>
    <name type="synonym">Cerapachys biroi</name>
    <dbReference type="NCBI Taxonomy" id="2015173"/>
    <lineage>
        <taxon>Eukaryota</taxon>
        <taxon>Metazoa</taxon>
        <taxon>Ecdysozoa</taxon>
        <taxon>Arthropoda</taxon>
        <taxon>Hexapoda</taxon>
        <taxon>Insecta</taxon>
        <taxon>Pterygota</taxon>
        <taxon>Neoptera</taxon>
        <taxon>Endopterygota</taxon>
        <taxon>Hymenoptera</taxon>
        <taxon>Apocrita</taxon>
        <taxon>Aculeata</taxon>
        <taxon>Formicoidea</taxon>
        <taxon>Formicidae</taxon>
        <taxon>Dorylinae</taxon>
        <taxon>Ooceraea</taxon>
    </lineage>
</organism>
<dbReference type="GO" id="GO:0043005">
    <property type="term" value="C:neuron projection"/>
    <property type="evidence" value="ECO:0007669"/>
    <property type="project" value="TreeGrafter"/>
</dbReference>
<reference evidence="6 7" key="1">
    <citation type="journal article" date="2014" name="Curr. Biol.">
        <title>The genome of the clonal raider ant Cerapachys biroi.</title>
        <authorList>
            <person name="Oxley P.R."/>
            <person name="Ji L."/>
            <person name="Fetter-Pruneda I."/>
            <person name="McKenzie S.K."/>
            <person name="Li C."/>
            <person name="Hu H."/>
            <person name="Zhang G."/>
            <person name="Kronauer D.J."/>
        </authorList>
    </citation>
    <scope>NUCLEOTIDE SEQUENCE [LARGE SCALE GENOMIC DNA]</scope>
</reference>
<name>A0A026VRY2_OOCBI</name>
<dbReference type="PANTHER" id="PTHR42884">
    <property type="entry name" value="PROPROTEIN CONVERTASE SUBTILISIN/KEXIN-RELATED"/>
    <property type="match status" value="1"/>
</dbReference>
<dbReference type="STRING" id="2015173.A0A026VRY2"/>
<dbReference type="AlphaFoldDB" id="A0A026VRY2"/>
<comment type="similarity">
    <text evidence="4">Belongs to the peptidase S8 family.</text>
</comment>
<dbReference type="GO" id="GO:0004252">
    <property type="term" value="F:serine-type endopeptidase activity"/>
    <property type="evidence" value="ECO:0007669"/>
    <property type="project" value="InterPro"/>
</dbReference>
<feature type="non-terminal residue" evidence="6">
    <location>
        <position position="1"/>
    </location>
</feature>
<sequence>VKRLKRDYISLADLESEKPLTREKRLQLNAYGAALNAVNREEENYNVAHRTKMFNDELWEQEWYLQDTRTNKALPKLDLNVLPLYRLGITGRGIRIAVLDDGLEYTHDDLRNNYDATISYDINEGDYDPFPRYDTSGNPT</sequence>
<proteinExistence type="inferred from homology"/>
<gene>
    <name evidence="6" type="ORF">X777_00204</name>
</gene>
<dbReference type="Pfam" id="PF00082">
    <property type="entry name" value="Peptidase_S8"/>
    <property type="match status" value="1"/>
</dbReference>
<dbReference type="InterPro" id="IPR000209">
    <property type="entry name" value="Peptidase_S8/S53_dom"/>
</dbReference>
<evidence type="ECO:0000256" key="2">
    <source>
        <dbReference type="ARBA" id="ARBA00022801"/>
    </source>
</evidence>
<keyword evidence="7" id="KW-1185">Reference proteome</keyword>
<keyword evidence="2" id="KW-0378">Hydrolase</keyword>
<evidence type="ECO:0000256" key="3">
    <source>
        <dbReference type="ARBA" id="ARBA00022825"/>
    </source>
</evidence>
<dbReference type="PROSITE" id="PS00136">
    <property type="entry name" value="SUBTILASE_ASP"/>
    <property type="match status" value="1"/>
</dbReference>
<dbReference type="InterPro" id="IPR023827">
    <property type="entry name" value="Peptidase_S8_Asp-AS"/>
</dbReference>
<dbReference type="OrthoDB" id="300641at2759"/>
<accession>A0A026VRY2</accession>
<feature type="domain" description="Peptidase S8/S53" evidence="5">
    <location>
        <begin position="91"/>
        <end position="136"/>
    </location>
</feature>
<comment type="caution">
    <text evidence="4">Lacks conserved residue(s) required for the propagation of feature annotation.</text>
</comment>
<keyword evidence="1" id="KW-0645">Protease</keyword>
<evidence type="ECO:0000256" key="4">
    <source>
        <dbReference type="PROSITE-ProRule" id="PRU01240"/>
    </source>
</evidence>
<dbReference type="InterPro" id="IPR036852">
    <property type="entry name" value="Peptidase_S8/S53_dom_sf"/>
</dbReference>
<dbReference type="SUPFAM" id="SSF52743">
    <property type="entry name" value="Subtilisin-like"/>
    <property type="match status" value="1"/>
</dbReference>